<dbReference type="EMBL" id="JABCKV010000032">
    <property type="protein sequence ID" value="KAG5645794.1"/>
    <property type="molecule type" value="Genomic_DNA"/>
</dbReference>
<keyword evidence="3" id="KW-1185">Reference proteome</keyword>
<keyword evidence="1" id="KW-0472">Membrane</keyword>
<keyword evidence="1" id="KW-0812">Transmembrane</keyword>
<reference evidence="2" key="2">
    <citation type="submission" date="2021-10" db="EMBL/GenBank/DDBJ databases">
        <title>Phylogenomics reveals ancestral predisposition of the termite-cultivated fungus Termitomyces towards a domesticated lifestyle.</title>
        <authorList>
            <person name="Auxier B."/>
            <person name="Grum-Grzhimaylo A."/>
            <person name="Cardenas M.E."/>
            <person name="Lodge J.D."/>
            <person name="Laessoe T."/>
            <person name="Pedersen O."/>
            <person name="Smith M.E."/>
            <person name="Kuyper T.W."/>
            <person name="Franco-Molano E.A."/>
            <person name="Baroni T.J."/>
            <person name="Aanen D.K."/>
        </authorList>
    </citation>
    <scope>NUCLEOTIDE SEQUENCE</scope>
    <source>
        <strain evidence="2">AP01</strain>
        <tissue evidence="2">Mycelium</tissue>
    </source>
</reference>
<dbReference type="AlphaFoldDB" id="A0A9P7KDY3"/>
<dbReference type="Proteomes" id="UP000775547">
    <property type="component" value="Unassembled WGS sequence"/>
</dbReference>
<keyword evidence="1" id="KW-1133">Transmembrane helix</keyword>
<reference evidence="2" key="1">
    <citation type="submission" date="2020-07" db="EMBL/GenBank/DDBJ databases">
        <authorList>
            <person name="Nieuwenhuis M."/>
            <person name="Van De Peppel L.J.J."/>
        </authorList>
    </citation>
    <scope>NUCLEOTIDE SEQUENCE</scope>
    <source>
        <strain evidence="2">AP01</strain>
        <tissue evidence="2">Mycelium</tissue>
    </source>
</reference>
<evidence type="ECO:0000313" key="2">
    <source>
        <dbReference type="EMBL" id="KAG5645794.1"/>
    </source>
</evidence>
<proteinExistence type="predicted"/>
<name>A0A9P7KDY3_9AGAR</name>
<evidence type="ECO:0000256" key="1">
    <source>
        <dbReference type="SAM" id="Phobius"/>
    </source>
</evidence>
<dbReference type="OrthoDB" id="2673128at2759"/>
<sequence>MVSPGIAYLVASLPSLTSPLIVVYFLTRLLHEYQSIDLPLWAVIASVLSSIPVAILLKVSFADFIDHRRAAALGAVLPPRVYDKWPAGIGLLLQSINNLKTGYPGQSARHQLQT</sequence>
<evidence type="ECO:0000313" key="3">
    <source>
        <dbReference type="Proteomes" id="UP000775547"/>
    </source>
</evidence>
<accession>A0A9P7KDY3</accession>
<feature type="transmembrane region" description="Helical" evidence="1">
    <location>
        <begin position="38"/>
        <end position="57"/>
    </location>
</feature>
<protein>
    <submittedName>
        <fullName evidence="2">Uncharacterized protein</fullName>
    </submittedName>
</protein>
<feature type="transmembrane region" description="Helical" evidence="1">
    <location>
        <begin position="6"/>
        <end position="26"/>
    </location>
</feature>
<gene>
    <name evidence="2" type="ORF">DXG03_005331</name>
</gene>
<comment type="caution">
    <text evidence="2">The sequence shown here is derived from an EMBL/GenBank/DDBJ whole genome shotgun (WGS) entry which is preliminary data.</text>
</comment>
<organism evidence="2 3">
    <name type="scientific">Asterophora parasitica</name>
    <dbReference type="NCBI Taxonomy" id="117018"/>
    <lineage>
        <taxon>Eukaryota</taxon>
        <taxon>Fungi</taxon>
        <taxon>Dikarya</taxon>
        <taxon>Basidiomycota</taxon>
        <taxon>Agaricomycotina</taxon>
        <taxon>Agaricomycetes</taxon>
        <taxon>Agaricomycetidae</taxon>
        <taxon>Agaricales</taxon>
        <taxon>Tricholomatineae</taxon>
        <taxon>Lyophyllaceae</taxon>
        <taxon>Asterophora</taxon>
    </lineage>
</organism>